<reference evidence="2 3" key="1">
    <citation type="submission" date="2016-10" db="EMBL/GenBank/DDBJ databases">
        <authorList>
            <person name="de Groot N.N."/>
        </authorList>
    </citation>
    <scope>NUCLEOTIDE SEQUENCE [LARGE SCALE GENOMIC DNA]</scope>
    <source>
        <strain evidence="2 3">CGMCC 1.3801</strain>
    </source>
</reference>
<sequence>MTLILSIFLLYAICLKLFPPKKPNYLYGYQLGSAKKSLEHWTVANKYASSYLIVLYVFMITLSLVFDNGELNARVPILIFFFSGLGLIYFLVEKKLKNVEKN</sequence>
<keyword evidence="1" id="KW-0472">Membrane</keyword>
<dbReference type="Proteomes" id="UP000182124">
    <property type="component" value="Unassembled WGS sequence"/>
</dbReference>
<feature type="transmembrane region" description="Helical" evidence="1">
    <location>
        <begin position="47"/>
        <end position="66"/>
    </location>
</feature>
<evidence type="ECO:0000313" key="2">
    <source>
        <dbReference type="EMBL" id="SCX19224.1"/>
    </source>
</evidence>
<protein>
    <submittedName>
        <fullName evidence="2">SdpI/YhfL protein family protein</fullName>
    </submittedName>
</protein>
<keyword evidence="1" id="KW-0812">Transmembrane</keyword>
<dbReference type="RefSeq" id="WP_035655116.1">
    <property type="nucleotide sequence ID" value="NZ_FMTY01000015.1"/>
</dbReference>
<evidence type="ECO:0000313" key="3">
    <source>
        <dbReference type="Proteomes" id="UP000182124"/>
    </source>
</evidence>
<gene>
    <name evidence="2" type="ORF">SAMN02927925_02781</name>
</gene>
<feature type="transmembrane region" description="Helical" evidence="1">
    <location>
        <begin position="73"/>
        <end position="92"/>
    </location>
</feature>
<accession>A0A1G4WBE6</accession>
<keyword evidence="1" id="KW-1133">Transmembrane helix</keyword>
<dbReference type="Pfam" id="PF13630">
    <property type="entry name" value="SdpI"/>
    <property type="match status" value="1"/>
</dbReference>
<dbReference type="InterPro" id="IPR025962">
    <property type="entry name" value="SdpI/YhfL"/>
</dbReference>
<dbReference type="EMBL" id="FMTY01000015">
    <property type="protein sequence ID" value="SCX19224.1"/>
    <property type="molecule type" value="Genomic_DNA"/>
</dbReference>
<proteinExistence type="predicted"/>
<evidence type="ECO:0000256" key="1">
    <source>
        <dbReference type="SAM" id="Phobius"/>
    </source>
</evidence>
<organism evidence="2 3">
    <name type="scientific">Flavobacterium saliperosum</name>
    <dbReference type="NCBI Taxonomy" id="329186"/>
    <lineage>
        <taxon>Bacteria</taxon>
        <taxon>Pseudomonadati</taxon>
        <taxon>Bacteroidota</taxon>
        <taxon>Flavobacteriia</taxon>
        <taxon>Flavobacteriales</taxon>
        <taxon>Flavobacteriaceae</taxon>
        <taxon>Flavobacterium</taxon>
    </lineage>
</organism>
<name>A0A1G4WBE6_9FLAO</name>
<dbReference type="AlphaFoldDB" id="A0A1G4WBE6"/>